<dbReference type="Proteomes" id="UP000830055">
    <property type="component" value="Chromosome"/>
</dbReference>
<feature type="coiled-coil region" evidence="1">
    <location>
        <begin position="21"/>
        <end position="62"/>
    </location>
</feature>
<evidence type="ECO:0000256" key="1">
    <source>
        <dbReference type="SAM" id="Coils"/>
    </source>
</evidence>
<keyword evidence="4" id="KW-1185">Reference proteome</keyword>
<evidence type="ECO:0008006" key="5">
    <source>
        <dbReference type="Google" id="ProtNLM"/>
    </source>
</evidence>
<feature type="chain" id="PRO_5045434541" description="DUF3373 domain-containing protein" evidence="2">
    <location>
        <begin position="23"/>
        <end position="507"/>
    </location>
</feature>
<evidence type="ECO:0000256" key="2">
    <source>
        <dbReference type="SAM" id="SignalP"/>
    </source>
</evidence>
<feature type="signal peptide" evidence="2">
    <location>
        <begin position="1"/>
        <end position="22"/>
    </location>
</feature>
<dbReference type="CDD" id="cd14686">
    <property type="entry name" value="bZIP"/>
    <property type="match status" value="1"/>
</dbReference>
<protein>
    <recommendedName>
        <fullName evidence="5">DUF3373 domain-containing protein</fullName>
    </recommendedName>
</protein>
<keyword evidence="1" id="KW-0175">Coiled coil</keyword>
<sequence>MIKKMSIVAMLGMMAFPLNTMAGATVNVEELERKIMELSRQLEELKAQVSQQEQAGKAASEQIAELSDTVGDMDSRSEEWDLASRFKLSGDFRSRYDFYNAETVFGRTLENDSLFTNRLRLNLQVLATEDVEFKGRLAMYKTWGMQSAFADESGALWPVFDGNVSRSPVGDSALYVDRAYINWNNVGDLPVWISVGRRPTTDGVPAQIRMGVDERLATPVAFMDWPFDGFVLGYGYYWGNESLGTGKIRFCYGRGFEDGLREDSVINDVDFAGFNWDVFDSGERLLNLQSFMAFNVFNYPNFQDPIIDANFGTLSGMGDRKTLGNILHTDMVYQAQTGSWNYFVAGGWSQTRPNENGMFNDFAAMAAGLSGPETDENNGYAIYAGLRYDFADPGLKVGAEYNYGSEYWLAMTPGHDDLYQSKLATRGQVFEVYTIYDIPAGEAISRYGKAFIRLGYQHYQYDYSGSGDWNMKPYDLDNAGDRMMLQMMGLDPVESADQVYVTLEAHF</sequence>
<dbReference type="EMBL" id="AP025516">
    <property type="protein sequence ID" value="BDD89363.1"/>
    <property type="molecule type" value="Genomic_DNA"/>
</dbReference>
<dbReference type="InterPro" id="IPR021803">
    <property type="entry name" value="DUF3373"/>
</dbReference>
<reference evidence="3 4" key="1">
    <citation type="submission" date="2022-01" db="EMBL/GenBank/DDBJ databases">
        <title>Desulfofustis limnae sp. nov., a novel mesophilic sulfate-reducing bacterium isolated from marsh soil.</title>
        <authorList>
            <person name="Watanabe M."/>
            <person name="Takahashi A."/>
            <person name="Kojima H."/>
            <person name="Fukui M."/>
        </authorList>
    </citation>
    <scope>NUCLEOTIDE SEQUENCE [LARGE SCALE GENOMIC DNA]</scope>
    <source>
        <strain evidence="3 4">PPLL</strain>
    </source>
</reference>
<dbReference type="RefSeq" id="WP_284152670.1">
    <property type="nucleotide sequence ID" value="NZ_AP025516.1"/>
</dbReference>
<organism evidence="3 4">
    <name type="scientific">Desulfofustis limnaeus</name>
    <dbReference type="NCBI Taxonomy" id="2740163"/>
    <lineage>
        <taxon>Bacteria</taxon>
        <taxon>Pseudomonadati</taxon>
        <taxon>Thermodesulfobacteriota</taxon>
        <taxon>Desulfobulbia</taxon>
        <taxon>Desulfobulbales</taxon>
        <taxon>Desulfocapsaceae</taxon>
        <taxon>Desulfofustis</taxon>
    </lineage>
</organism>
<accession>A0ABN6M919</accession>
<proteinExistence type="predicted"/>
<name>A0ABN6M919_9BACT</name>
<keyword evidence="2" id="KW-0732">Signal</keyword>
<evidence type="ECO:0000313" key="3">
    <source>
        <dbReference type="EMBL" id="BDD89363.1"/>
    </source>
</evidence>
<dbReference type="Pfam" id="PF11853">
    <property type="entry name" value="DUF3373"/>
    <property type="match status" value="1"/>
</dbReference>
<evidence type="ECO:0000313" key="4">
    <source>
        <dbReference type="Proteomes" id="UP000830055"/>
    </source>
</evidence>
<gene>
    <name evidence="3" type="ORF">DPPLL_37280</name>
</gene>